<evidence type="ECO:0000313" key="2">
    <source>
        <dbReference type="EMBL" id="KAL0003171.1"/>
    </source>
</evidence>
<feature type="transmembrane region" description="Helical" evidence="1">
    <location>
        <begin position="95"/>
        <end position="120"/>
    </location>
</feature>
<evidence type="ECO:0000256" key="1">
    <source>
        <dbReference type="SAM" id="Phobius"/>
    </source>
</evidence>
<dbReference type="GO" id="GO:0005737">
    <property type="term" value="C:cytoplasm"/>
    <property type="evidence" value="ECO:0007669"/>
    <property type="project" value="TreeGrafter"/>
</dbReference>
<keyword evidence="1" id="KW-0472">Membrane</keyword>
<dbReference type="EMBL" id="JAZDWU010000005">
    <property type="protein sequence ID" value="KAL0003171.1"/>
    <property type="molecule type" value="Genomic_DNA"/>
</dbReference>
<dbReference type="GO" id="GO:0072318">
    <property type="term" value="P:clathrin coat disassembly"/>
    <property type="evidence" value="ECO:0007669"/>
    <property type="project" value="TreeGrafter"/>
</dbReference>
<keyword evidence="1" id="KW-1133">Transmembrane helix</keyword>
<dbReference type="GO" id="GO:0030276">
    <property type="term" value="F:clathrin binding"/>
    <property type="evidence" value="ECO:0007669"/>
    <property type="project" value="TreeGrafter"/>
</dbReference>
<dbReference type="Proteomes" id="UP001459277">
    <property type="component" value="Unassembled WGS sequence"/>
</dbReference>
<dbReference type="PANTHER" id="PTHR23172:SF87">
    <property type="entry name" value="CHAPERONE DNAJ-DOMAIN SUPERFAMILY PROTEIN"/>
    <property type="match status" value="1"/>
</dbReference>
<comment type="caution">
    <text evidence="2">The sequence shown here is derived from an EMBL/GenBank/DDBJ whole genome shotgun (WGS) entry which is preliminary data.</text>
</comment>
<sequence>MDNEDAFFSLDLRTLNIDHTNGRGEGLYNDVYGGPLRFGVAATLSPHTEDYNEIFESFHASCATSILVLDLPAVDEEGSEVFFDVRSSSFDYLEVFGGGGGLDFATCFLTCLTVGISITLKKMKRK</sequence>
<reference evidence="2 3" key="1">
    <citation type="submission" date="2024-01" db="EMBL/GenBank/DDBJ databases">
        <title>A telomere-to-telomere, gap-free genome of sweet tea (Lithocarpus litseifolius).</title>
        <authorList>
            <person name="Zhou J."/>
        </authorList>
    </citation>
    <scope>NUCLEOTIDE SEQUENCE [LARGE SCALE GENOMIC DNA]</scope>
    <source>
        <strain evidence="2">Zhou-2022a</strain>
        <tissue evidence="2">Leaf</tissue>
    </source>
</reference>
<name>A0AAW2D3B8_9ROSI</name>
<proteinExistence type="predicted"/>
<dbReference type="PANTHER" id="PTHR23172">
    <property type="entry name" value="AUXILIN/CYCLIN G-ASSOCIATED KINASE-RELATED"/>
    <property type="match status" value="1"/>
</dbReference>
<organism evidence="2 3">
    <name type="scientific">Lithocarpus litseifolius</name>
    <dbReference type="NCBI Taxonomy" id="425828"/>
    <lineage>
        <taxon>Eukaryota</taxon>
        <taxon>Viridiplantae</taxon>
        <taxon>Streptophyta</taxon>
        <taxon>Embryophyta</taxon>
        <taxon>Tracheophyta</taxon>
        <taxon>Spermatophyta</taxon>
        <taxon>Magnoliopsida</taxon>
        <taxon>eudicotyledons</taxon>
        <taxon>Gunneridae</taxon>
        <taxon>Pentapetalae</taxon>
        <taxon>rosids</taxon>
        <taxon>fabids</taxon>
        <taxon>Fagales</taxon>
        <taxon>Fagaceae</taxon>
        <taxon>Lithocarpus</taxon>
    </lineage>
</organism>
<protein>
    <submittedName>
        <fullName evidence="2">Uncharacterized protein</fullName>
    </submittedName>
</protein>
<gene>
    <name evidence="2" type="ORF">SO802_016952</name>
</gene>
<keyword evidence="1" id="KW-0812">Transmembrane</keyword>
<keyword evidence="3" id="KW-1185">Reference proteome</keyword>
<accession>A0AAW2D3B8</accession>
<dbReference type="GO" id="GO:0072583">
    <property type="term" value="P:clathrin-dependent endocytosis"/>
    <property type="evidence" value="ECO:0007669"/>
    <property type="project" value="TreeGrafter"/>
</dbReference>
<dbReference type="GO" id="GO:0031982">
    <property type="term" value="C:vesicle"/>
    <property type="evidence" value="ECO:0007669"/>
    <property type="project" value="TreeGrafter"/>
</dbReference>
<dbReference type="AlphaFoldDB" id="A0AAW2D3B8"/>
<evidence type="ECO:0000313" key="3">
    <source>
        <dbReference type="Proteomes" id="UP001459277"/>
    </source>
</evidence>